<feature type="domain" description="Leucine-binding protein" evidence="3">
    <location>
        <begin position="104"/>
        <end position="436"/>
    </location>
</feature>
<dbReference type="PANTHER" id="PTHR30483:SF6">
    <property type="entry name" value="PERIPLASMIC BINDING PROTEIN OF ABC TRANSPORTER FOR NATURAL AMINO ACIDS"/>
    <property type="match status" value="1"/>
</dbReference>
<proteinExistence type="inferred from homology"/>
<evidence type="ECO:0000313" key="4">
    <source>
        <dbReference type="EMBL" id="QJB45582.1"/>
    </source>
</evidence>
<dbReference type="EMBL" id="CP051206">
    <property type="protein sequence ID" value="QJB45582.1"/>
    <property type="molecule type" value="Genomic_DNA"/>
</dbReference>
<comment type="similarity">
    <text evidence="1">Belongs to the leucine-binding protein family.</text>
</comment>
<dbReference type="InterPro" id="IPR028081">
    <property type="entry name" value="Leu-bd"/>
</dbReference>
<gene>
    <name evidence="4" type="ORF">HGD76_16800</name>
</gene>
<evidence type="ECO:0000259" key="3">
    <source>
        <dbReference type="Pfam" id="PF13458"/>
    </source>
</evidence>
<evidence type="ECO:0000313" key="5">
    <source>
        <dbReference type="Proteomes" id="UP000502433"/>
    </source>
</evidence>
<accession>A0A6H2C182</accession>
<dbReference type="Proteomes" id="UP000502433">
    <property type="component" value="Chromosome"/>
</dbReference>
<sequence length="449" mass="48630">MRLKTKQGLPPIVFIVLGFALLLGMPKLVAYHLSIQERMSWGEKLLILADATPEKKAGVSAFAKKDYPTAIAKFQAALIQQQNDPETLIYLNNARFVSDNAPKIAVSVPIGSNLNVARELLRGVAQAQDEINRSGGINGKGLQVEIINDENNPDIAKQVAKALIADPQVLAVVGHNASEASLAAAAIYQSGQLVMITPTSSTKELVGFGSYIFRALPSSRFLAEPLVKYVLKVARKSRVATCYNSQAPDNITFRDEFTASLIADGGQLINIDCDMASASFNPSTSISQAISSGADAILLTPHIDQLEKSIDIARSNKSRLALFSSPSMYTMQTLQSGGSDVNGLTMPVVWHPQMEKASVFTKQATKLWGGQVNWRTATAYDATQAIIQGLKKASTRSELQATLRNPEFSTTGAGEVVKFLPTGDRYTRPRLVQVRSTTAKYEFVLIDPQ</sequence>
<dbReference type="PANTHER" id="PTHR30483">
    <property type="entry name" value="LEUCINE-SPECIFIC-BINDING PROTEIN"/>
    <property type="match status" value="1"/>
</dbReference>
<reference evidence="4 5" key="2">
    <citation type="submission" date="2020-04" db="EMBL/GenBank/DDBJ databases">
        <authorList>
            <person name="Fomenkov A."/>
            <person name="Anton B.P."/>
            <person name="Roberts R.J."/>
        </authorList>
    </citation>
    <scope>NUCLEOTIDE SEQUENCE [LARGE SCALE GENOMIC DNA]</scope>
    <source>
        <strain evidence="4 5">CCAP 1403/13f</strain>
    </source>
</reference>
<dbReference type="KEGG" id="dfs:HGD76_16800"/>
<protein>
    <submittedName>
        <fullName evidence="4">ABC transporter substrate-binding protein</fullName>
    </submittedName>
</protein>
<dbReference type="AlphaFoldDB" id="A0A6H2C182"/>
<reference evidence="4 5" key="1">
    <citation type="submission" date="2020-04" db="EMBL/GenBank/DDBJ databases">
        <title>Genome-Wide Identification of 5-Methylcytosine Sites in Bacterial Genomes By High-Throughput Sequencing of MspJI Restriction Fragments.</title>
        <authorList>
            <person name="Wu V."/>
        </authorList>
    </citation>
    <scope>NUCLEOTIDE SEQUENCE [LARGE SCALE GENOMIC DNA]</scope>
    <source>
        <strain evidence="4 5">CCAP 1403/13f</strain>
    </source>
</reference>
<dbReference type="CDD" id="cd06268">
    <property type="entry name" value="PBP1_ABC_transporter_LIVBP-like"/>
    <property type="match status" value="1"/>
</dbReference>
<evidence type="ECO:0000256" key="1">
    <source>
        <dbReference type="ARBA" id="ARBA00010062"/>
    </source>
</evidence>
<dbReference type="Pfam" id="PF13458">
    <property type="entry name" value="Peripla_BP_6"/>
    <property type="match status" value="1"/>
</dbReference>
<dbReference type="InterPro" id="IPR028082">
    <property type="entry name" value="Peripla_BP_I"/>
</dbReference>
<dbReference type="InterPro" id="IPR051010">
    <property type="entry name" value="BCAA_transport"/>
</dbReference>
<name>A0A6H2C182_DOLFA</name>
<keyword evidence="2" id="KW-0732">Signal</keyword>
<dbReference type="RefSeq" id="WP_168696463.1">
    <property type="nucleotide sequence ID" value="NZ_CP051206.1"/>
</dbReference>
<organism evidence="4 5">
    <name type="scientific">Dolichospermum flos-aquae CCAP 1403/13F</name>
    <dbReference type="NCBI Taxonomy" id="315271"/>
    <lineage>
        <taxon>Bacteria</taxon>
        <taxon>Bacillati</taxon>
        <taxon>Cyanobacteriota</taxon>
        <taxon>Cyanophyceae</taxon>
        <taxon>Nostocales</taxon>
        <taxon>Aphanizomenonaceae</taxon>
        <taxon>Dolichospermum</taxon>
    </lineage>
</organism>
<dbReference type="SUPFAM" id="SSF53822">
    <property type="entry name" value="Periplasmic binding protein-like I"/>
    <property type="match status" value="1"/>
</dbReference>
<dbReference type="Gene3D" id="3.40.50.2300">
    <property type="match status" value="2"/>
</dbReference>
<evidence type="ECO:0000256" key="2">
    <source>
        <dbReference type="ARBA" id="ARBA00022729"/>
    </source>
</evidence>